<evidence type="ECO:0000256" key="1">
    <source>
        <dbReference type="SAM" id="SignalP"/>
    </source>
</evidence>
<comment type="caution">
    <text evidence="2">The sequence shown here is derived from an EMBL/GenBank/DDBJ whole genome shotgun (WGS) entry which is preliminary data.</text>
</comment>
<dbReference type="EMBL" id="JACHBT010000009">
    <property type="protein sequence ID" value="MBB6505035.1"/>
    <property type="molecule type" value="Genomic_DNA"/>
</dbReference>
<protein>
    <recommendedName>
        <fullName evidence="4">DUF4136 domain-containing protein</fullName>
    </recommendedName>
</protein>
<proteinExistence type="predicted"/>
<dbReference type="Proteomes" id="UP000522313">
    <property type="component" value="Unassembled WGS sequence"/>
</dbReference>
<feature type="signal peptide" evidence="1">
    <location>
        <begin position="1"/>
        <end position="24"/>
    </location>
</feature>
<organism evidence="2 3">
    <name type="scientific">Sphingomonas endophytica</name>
    <dbReference type="NCBI Taxonomy" id="869719"/>
    <lineage>
        <taxon>Bacteria</taxon>
        <taxon>Pseudomonadati</taxon>
        <taxon>Pseudomonadota</taxon>
        <taxon>Alphaproteobacteria</taxon>
        <taxon>Sphingomonadales</taxon>
        <taxon>Sphingomonadaceae</taxon>
        <taxon>Sphingomonas</taxon>
    </lineage>
</organism>
<dbReference type="AlphaFoldDB" id="A0A7X0JD34"/>
<feature type="chain" id="PRO_5030584804" description="DUF4136 domain-containing protein" evidence="1">
    <location>
        <begin position="25"/>
        <end position="177"/>
    </location>
</feature>
<evidence type="ECO:0008006" key="4">
    <source>
        <dbReference type="Google" id="ProtNLM"/>
    </source>
</evidence>
<dbReference type="RefSeq" id="WP_184505621.1">
    <property type="nucleotide sequence ID" value="NZ_JACHBT010000009.1"/>
</dbReference>
<evidence type="ECO:0000313" key="2">
    <source>
        <dbReference type="EMBL" id="MBB6505035.1"/>
    </source>
</evidence>
<gene>
    <name evidence="2" type="ORF">F4693_002016</name>
</gene>
<name>A0A7X0JD34_9SPHN</name>
<evidence type="ECO:0000313" key="3">
    <source>
        <dbReference type="Proteomes" id="UP000522313"/>
    </source>
</evidence>
<sequence length="177" mass="18077">MTLNILMRLAGAAALTLSSMTAQAAAPPSAGTIAVISAPGGGRDETLETIAREATTAALGDKGFTILDDRDHAAYIAEVATTRSAVGTSVAHTRGEGPAVMGAGVNIPLSRDRSTLVTMQRVMIEIRIHKRGDAAVLWHGAAVTVRPGTAAARLAAQLSRAALNAYPAVVETAISIP</sequence>
<reference evidence="2 3" key="2">
    <citation type="submission" date="2020-08" db="EMBL/GenBank/DDBJ databases">
        <authorList>
            <person name="Partida-Martinez L."/>
            <person name="Huntemann M."/>
            <person name="Clum A."/>
            <person name="Wang J."/>
            <person name="Palaniappan K."/>
            <person name="Ritter S."/>
            <person name="Chen I.-M."/>
            <person name="Stamatis D."/>
            <person name="Reddy T."/>
            <person name="O'Malley R."/>
            <person name="Daum C."/>
            <person name="Shapiro N."/>
            <person name="Ivanova N."/>
            <person name="Kyrpides N."/>
            <person name="Woyke T."/>
        </authorList>
    </citation>
    <scope>NUCLEOTIDE SEQUENCE [LARGE SCALE GENOMIC DNA]</scope>
    <source>
        <strain evidence="2 3">AS3.13</strain>
    </source>
</reference>
<keyword evidence="1" id="KW-0732">Signal</keyword>
<reference evidence="2 3" key="1">
    <citation type="submission" date="2020-08" db="EMBL/GenBank/DDBJ databases">
        <title>The Agave Microbiome: Exploring the role of microbial communities in plant adaptations to desert environments.</title>
        <authorList>
            <person name="Partida-Martinez L.P."/>
        </authorList>
    </citation>
    <scope>NUCLEOTIDE SEQUENCE [LARGE SCALE GENOMIC DNA]</scope>
    <source>
        <strain evidence="2 3">AS3.13</strain>
    </source>
</reference>
<accession>A0A7X0JD34</accession>